<dbReference type="PANTHER" id="PTHR42776:SF27">
    <property type="entry name" value="DIPEPTIDYL PEPTIDASE FAMILY MEMBER 6"/>
    <property type="match status" value="1"/>
</dbReference>
<dbReference type="EMBL" id="CP025611">
    <property type="protein sequence ID" value="AUN29139.1"/>
    <property type="molecule type" value="Genomic_DNA"/>
</dbReference>
<keyword evidence="3" id="KW-1185">Reference proteome</keyword>
<evidence type="ECO:0000313" key="3">
    <source>
        <dbReference type="Proteomes" id="UP000234752"/>
    </source>
</evidence>
<dbReference type="InterPro" id="IPR001375">
    <property type="entry name" value="Peptidase_S9_cat"/>
</dbReference>
<dbReference type="Proteomes" id="UP000234752">
    <property type="component" value="Chromosome eg_1"/>
</dbReference>
<dbReference type="SUPFAM" id="SSF53474">
    <property type="entry name" value="alpha/beta-Hydrolases"/>
    <property type="match status" value="1"/>
</dbReference>
<name>A0A2K9N7T8_9PROT</name>
<keyword evidence="1" id="KW-0378">Hydrolase</keyword>
<evidence type="ECO:0000313" key="2">
    <source>
        <dbReference type="EMBL" id="AUN29139.1"/>
    </source>
</evidence>
<evidence type="ECO:0000256" key="1">
    <source>
        <dbReference type="ARBA" id="ARBA00022801"/>
    </source>
</evidence>
<proteinExistence type="predicted"/>
<reference evidence="2 3" key="1">
    <citation type="submission" date="2017-12" db="EMBL/GenBank/DDBJ databases">
        <title>Genomes of bacteria within cyanobacterial aggregates.</title>
        <authorList>
            <person name="Cai H."/>
        </authorList>
    </citation>
    <scope>NUCLEOTIDE SEQUENCE [LARGE SCALE GENOMIC DNA]</scope>
    <source>
        <strain evidence="2 3">TH16</strain>
    </source>
</reference>
<protein>
    <submittedName>
        <fullName evidence="2">Uncharacterized protein</fullName>
    </submittedName>
</protein>
<dbReference type="AlphaFoldDB" id="A0A2K9N7T8"/>
<dbReference type="SUPFAM" id="SSF82171">
    <property type="entry name" value="DPP6 N-terminal domain-like"/>
    <property type="match status" value="1"/>
</dbReference>
<dbReference type="GO" id="GO:0004252">
    <property type="term" value="F:serine-type endopeptidase activity"/>
    <property type="evidence" value="ECO:0007669"/>
    <property type="project" value="TreeGrafter"/>
</dbReference>
<accession>A0A2K9N7T8</accession>
<dbReference type="InterPro" id="IPR029058">
    <property type="entry name" value="AB_hydrolase_fold"/>
</dbReference>
<organism evidence="2 3">
    <name type="scientific">Niveispirillum cyanobacteriorum</name>
    <dbReference type="NCBI Taxonomy" id="1612173"/>
    <lineage>
        <taxon>Bacteria</taxon>
        <taxon>Pseudomonadati</taxon>
        <taxon>Pseudomonadota</taxon>
        <taxon>Alphaproteobacteria</taxon>
        <taxon>Rhodospirillales</taxon>
        <taxon>Azospirillaceae</taxon>
        <taxon>Niveispirillum</taxon>
    </lineage>
</organism>
<dbReference type="RefSeq" id="WP_102110888.1">
    <property type="nucleotide sequence ID" value="NZ_BMGN01000004.1"/>
</dbReference>
<dbReference type="Pfam" id="PF00326">
    <property type="entry name" value="Peptidase_S9"/>
    <property type="match status" value="1"/>
</dbReference>
<gene>
    <name evidence="2" type="ORF">C0V82_01910</name>
</gene>
<dbReference type="PANTHER" id="PTHR42776">
    <property type="entry name" value="SERINE PEPTIDASE S9 FAMILY MEMBER"/>
    <property type="match status" value="1"/>
</dbReference>
<dbReference type="OrthoDB" id="1094230at2"/>
<dbReference type="KEGG" id="ncb:C0V82_01910"/>
<dbReference type="Gene3D" id="3.40.50.1820">
    <property type="entry name" value="alpha/beta hydrolase"/>
    <property type="match status" value="1"/>
</dbReference>
<sequence length="644" mass="71195">MRGLWGAARFAGALLVGLYGGAALAEAAPEIPVEYFAHQPVMADVDMSPDGSHVAFLAPVGGRQHLVVRKLPLTQAEKPAVIGPSDAEIIGFDWISNERLLVRILTTEKMNTSDGRKPLRFTRTVSMSRDLQEMKVLLQRPPDNGYFLQHTPILQFIDDEYVLAAFPTDDGPWPGVVKLNVITGAFTRVRRPIRNVTEYIPDPTGEIRIAETYDDRRLESRYLRRVAGGDFELMMKNKVLEDDGGFGILGFDASGQNLFVASRHEGDRSAVYKYDLANDQMGEKVASDPRFDVNSAIIQRGAVVAIAWRDDLPRRQWLDPAVQKLQDALDKALPDSREIVIDTAADGNLILVASFALDAPTTYRMFDRRTKEFSLFGDTYPGIAQDNVSKRQPITYKATDGTEIPGYLILPVGVDGKNLPFIIMPHGGPFSRDDGTFDVMAQFLANRGYGVLQPNFRGSTGYGAAFNEAGEKQWGGLMQDDVTDAAKWAISQGYADPNRMCILGWSYGGYAALMAAVKTPDLFKCAVATAPVANLERLYDEVKSSGYGNITRGLYFGDNPDALKPISPYHQADRIKVPVLLVHGDLDYQASVAHSRDMRRALERAGKPVEYVEIKGMDHSPIVTAQMKTVLEAWEKFLKTHLGK</sequence>
<dbReference type="GO" id="GO:0006508">
    <property type="term" value="P:proteolysis"/>
    <property type="evidence" value="ECO:0007669"/>
    <property type="project" value="InterPro"/>
</dbReference>